<dbReference type="PANTHER" id="PTHR47481">
    <property type="match status" value="1"/>
</dbReference>
<evidence type="ECO:0000259" key="2">
    <source>
        <dbReference type="Pfam" id="PF13976"/>
    </source>
</evidence>
<feature type="compositionally biased region" description="Basic residues" evidence="1">
    <location>
        <begin position="227"/>
        <end position="241"/>
    </location>
</feature>
<keyword evidence="4" id="KW-1185">Reference proteome</keyword>
<protein>
    <submittedName>
        <fullName evidence="5">Uncharacterized protein LOC109132910</fullName>
    </submittedName>
</protein>
<dbReference type="PANTHER" id="PTHR47481:SF41">
    <property type="entry name" value="COPIA-LIKE POLYPROTEIN_RETROTRANSPOSON"/>
    <property type="match status" value="1"/>
</dbReference>
<proteinExistence type="predicted"/>
<accession>A0ABM1RPI0</accession>
<organism evidence="4 5">
    <name type="scientific">Camelina sativa</name>
    <name type="common">False flax</name>
    <name type="synonym">Myagrum sativum</name>
    <dbReference type="NCBI Taxonomy" id="90675"/>
    <lineage>
        <taxon>Eukaryota</taxon>
        <taxon>Viridiplantae</taxon>
        <taxon>Streptophyta</taxon>
        <taxon>Embryophyta</taxon>
        <taxon>Tracheophyta</taxon>
        <taxon>Spermatophyta</taxon>
        <taxon>Magnoliopsida</taxon>
        <taxon>eudicotyledons</taxon>
        <taxon>Gunneridae</taxon>
        <taxon>Pentapetalae</taxon>
        <taxon>rosids</taxon>
        <taxon>malvids</taxon>
        <taxon>Brassicales</taxon>
        <taxon>Brassicaceae</taxon>
        <taxon>Camelineae</taxon>
        <taxon>Camelina</taxon>
    </lineage>
</organism>
<reference evidence="4" key="1">
    <citation type="journal article" date="2014" name="Nat. Commun.">
        <title>The emerging biofuel crop Camelina sativa retains a highly undifferentiated hexaploid genome structure.</title>
        <authorList>
            <person name="Kagale S."/>
            <person name="Koh C."/>
            <person name="Nixon J."/>
            <person name="Bollina V."/>
            <person name="Clarke W.E."/>
            <person name="Tuteja R."/>
            <person name="Spillane C."/>
            <person name="Robinson S.J."/>
            <person name="Links M.G."/>
            <person name="Clarke C."/>
            <person name="Higgins E.E."/>
            <person name="Huebert T."/>
            <person name="Sharpe A.G."/>
            <person name="Parkin I.A."/>
        </authorList>
    </citation>
    <scope>NUCLEOTIDE SEQUENCE [LARGE SCALE GENOMIC DNA]</scope>
    <source>
        <strain evidence="4">cv. DH55</strain>
    </source>
</reference>
<dbReference type="GeneID" id="109132910"/>
<dbReference type="Pfam" id="PF13976">
    <property type="entry name" value="gag_pre-integrs"/>
    <property type="match status" value="1"/>
</dbReference>
<dbReference type="InterPro" id="IPR054722">
    <property type="entry name" value="PolX-like_BBD"/>
</dbReference>
<feature type="domain" description="GAG-pre-integrase" evidence="2">
    <location>
        <begin position="455"/>
        <end position="515"/>
    </location>
</feature>
<feature type="compositionally biased region" description="Low complexity" evidence="1">
    <location>
        <begin position="203"/>
        <end position="220"/>
    </location>
</feature>
<dbReference type="Pfam" id="PF22936">
    <property type="entry name" value="Pol_BBD"/>
    <property type="match status" value="1"/>
</dbReference>
<dbReference type="Pfam" id="PF14223">
    <property type="entry name" value="Retrotran_gag_2"/>
    <property type="match status" value="1"/>
</dbReference>
<name>A0ABM1RPI0_CAMSA</name>
<feature type="region of interest" description="Disordered" evidence="1">
    <location>
        <begin position="199"/>
        <end position="245"/>
    </location>
</feature>
<evidence type="ECO:0000313" key="4">
    <source>
        <dbReference type="Proteomes" id="UP000694864"/>
    </source>
</evidence>
<dbReference type="RefSeq" id="XP_019100918.1">
    <property type="nucleotide sequence ID" value="XM_019245373.1"/>
</dbReference>
<reference evidence="5" key="2">
    <citation type="submission" date="2025-08" db="UniProtKB">
        <authorList>
            <consortium name="RefSeq"/>
        </authorList>
    </citation>
    <scope>IDENTIFICATION</scope>
    <source>
        <tissue evidence="5">Leaf</tissue>
    </source>
</reference>
<dbReference type="Proteomes" id="UP000694864">
    <property type="component" value="Chromosome 5"/>
</dbReference>
<evidence type="ECO:0000259" key="3">
    <source>
        <dbReference type="Pfam" id="PF22936"/>
    </source>
</evidence>
<evidence type="ECO:0000256" key="1">
    <source>
        <dbReference type="SAM" id="MobiDB-lite"/>
    </source>
</evidence>
<dbReference type="InterPro" id="IPR025724">
    <property type="entry name" value="GAG-pre-integrase_dom"/>
</dbReference>
<evidence type="ECO:0000313" key="5">
    <source>
        <dbReference type="RefSeq" id="XP_019100918.1"/>
    </source>
</evidence>
<sequence>MTKLNYQVWRELFETHCICFGVLGHLDGTSAPTPETEKEWKEHDGLLKMWIYGTISESILDTVLKTKCSARDLWLTIENLFRDNKEARALELENELRTTVIGDLTIHTYCQKLKTLSDQLTNLDSPVSDRALVMHLLNGLSDKFDNIINVIKHKSPFPQFIEARSMLTMEEKRLTKPTPPTLVNHNTASAPALLYTASDQQRQSNQGGYSNNNTNNYSHHNGGGRGNRGRGRGGRYGRGRGRYNGQWPPLYTPTWPQGAQPWPATYPPPMLSYPSHQFSPLGSLPNYSAHNSRMQPGLLGPSPRPNHEAHLTNAATQQQLTASYLPAQITHAFNTMALQDPYNPWYMDSGATDHIASHPGILRSTFNSSNLPSITVGNGSCAPVTTTGEGILNSPSRPFFLRNVLVCPAIVKNLISVRKFVTDNFCSLEFDPFGFTVKDLPTRTNLLRCNSSGPLYSFTPSPLRTPPLALAASTTSLWHRRLGHPNDQVLHRLLSSLSISSNKTDLTTMCQACQLVIRSPSICIFPTMCKYSFTAKYKHYNAIMVESMIILRLRNNWRPMAPSSGSHAPTRLNKMVVPNECSAPSTT</sequence>
<gene>
    <name evidence="5" type="primary">LOC109132910</name>
</gene>
<feature type="domain" description="Retrovirus-related Pol polyprotein from transposon TNT 1-94-like beta-barrel" evidence="3">
    <location>
        <begin position="345"/>
        <end position="422"/>
    </location>
</feature>